<name>A0ABX4HZT9_9GAMM</name>
<dbReference type="EMBL" id="LRFG02000002">
    <property type="protein sequence ID" value="PCO05488.1"/>
    <property type="molecule type" value="Genomic_DNA"/>
</dbReference>
<evidence type="ECO:0000256" key="1">
    <source>
        <dbReference type="SAM" id="SignalP"/>
    </source>
</evidence>
<reference evidence="2" key="1">
    <citation type="submission" date="2017-08" db="EMBL/GenBank/DDBJ databases">
        <title>Microbulbifer marisrubri sp. nov., a halophilic alphaproteobacterium isolated from marine sediment of the Yellow Sea, China.</title>
        <authorList>
            <person name="Zhang G."/>
            <person name="Xiong Q."/>
        </authorList>
    </citation>
    <scope>NUCLEOTIDE SEQUENCE [LARGE SCALE GENOMIC DNA]</scope>
    <source>
        <strain evidence="2">WRN-8</strain>
    </source>
</reference>
<gene>
    <name evidence="2" type="ORF">AWR36_005575</name>
</gene>
<feature type="chain" id="PRO_5046679545" description="Spore coat protein U domain-containing protein" evidence="1">
    <location>
        <begin position="20"/>
        <end position="351"/>
    </location>
</feature>
<organism evidence="2 3">
    <name type="scientific">Microbulbifer flavimaris</name>
    <dbReference type="NCBI Taxonomy" id="1781068"/>
    <lineage>
        <taxon>Bacteria</taxon>
        <taxon>Pseudomonadati</taxon>
        <taxon>Pseudomonadota</taxon>
        <taxon>Gammaproteobacteria</taxon>
        <taxon>Cellvibrionales</taxon>
        <taxon>Microbulbiferaceae</taxon>
        <taxon>Microbulbifer</taxon>
    </lineage>
</organism>
<keyword evidence="3" id="KW-1185">Reference proteome</keyword>
<sequence length="351" mass="36557">MRAASPAHILLAAAVFALASPASSESTNARPCDNGAGPPNDPAAAGYDERLIGVCQLENTDNTFAFKPSIRDQGNVTFAVRSCSPDGASETCEFATPYAVRLTGPTTRNGKKFVLEGAQDEADVTLTYSSSGISEALSPGEFSGLFPGGANGQLVPATINVSLQNLGKLKSTTYSGTFTLGVDQCGDNDSGGPTPCDGTKPVTRLATGEEVTFTINLVIDAEIRISGLEDMALVADGTGAYLDSQQFCVYTTSGALYRITADSQNGSGNFLLQGTTQSLQYETVVSALAGSSEALQEAVISSNTWLGHPQPDCNGYAEENMRIDIRVPPAEIGSATETSYSDTLTLTVEVE</sequence>
<feature type="signal peptide" evidence="1">
    <location>
        <begin position="1"/>
        <end position="19"/>
    </location>
</feature>
<evidence type="ECO:0000313" key="3">
    <source>
        <dbReference type="Proteomes" id="UP000218427"/>
    </source>
</evidence>
<comment type="caution">
    <text evidence="2">The sequence shown here is derived from an EMBL/GenBank/DDBJ whole genome shotgun (WGS) entry which is preliminary data.</text>
</comment>
<dbReference type="RefSeq" id="WP_067082295.1">
    <property type="nucleotide sequence ID" value="NZ_LRFG02000002.1"/>
</dbReference>
<evidence type="ECO:0008006" key="4">
    <source>
        <dbReference type="Google" id="ProtNLM"/>
    </source>
</evidence>
<accession>A0ABX4HZT9</accession>
<evidence type="ECO:0000313" key="2">
    <source>
        <dbReference type="EMBL" id="PCO05488.1"/>
    </source>
</evidence>
<keyword evidence="1" id="KW-0732">Signal</keyword>
<proteinExistence type="predicted"/>
<dbReference type="Proteomes" id="UP000218427">
    <property type="component" value="Unassembled WGS sequence"/>
</dbReference>
<protein>
    <recommendedName>
        <fullName evidence="4">Spore coat protein U domain-containing protein</fullName>
    </recommendedName>
</protein>